<gene>
    <name evidence="2" type="ORF">METZ01_LOCUS432965</name>
</gene>
<reference evidence="2" key="1">
    <citation type="submission" date="2018-05" db="EMBL/GenBank/DDBJ databases">
        <authorList>
            <person name="Lanie J.A."/>
            <person name="Ng W.-L."/>
            <person name="Kazmierczak K.M."/>
            <person name="Andrzejewski T.M."/>
            <person name="Davidsen T.M."/>
            <person name="Wayne K.J."/>
            <person name="Tettelin H."/>
            <person name="Glass J.I."/>
            <person name="Rusch D."/>
            <person name="Podicherti R."/>
            <person name="Tsui H.-C.T."/>
            <person name="Winkler M.E."/>
        </authorList>
    </citation>
    <scope>NUCLEOTIDE SEQUENCE</scope>
</reference>
<name>A0A382YB76_9ZZZZ</name>
<keyword evidence="1" id="KW-0472">Membrane</keyword>
<keyword evidence="1" id="KW-1133">Transmembrane helix</keyword>
<dbReference type="AlphaFoldDB" id="A0A382YB76"/>
<accession>A0A382YB76</accession>
<evidence type="ECO:0000256" key="1">
    <source>
        <dbReference type="SAM" id="Phobius"/>
    </source>
</evidence>
<protein>
    <submittedName>
        <fullName evidence="2">Uncharacterized protein</fullName>
    </submittedName>
</protein>
<proteinExistence type="predicted"/>
<feature type="transmembrane region" description="Helical" evidence="1">
    <location>
        <begin position="12"/>
        <end position="32"/>
    </location>
</feature>
<dbReference type="EMBL" id="UINC01174135">
    <property type="protein sequence ID" value="SVD80111.1"/>
    <property type="molecule type" value="Genomic_DNA"/>
</dbReference>
<feature type="transmembrane region" description="Helical" evidence="1">
    <location>
        <begin position="48"/>
        <end position="68"/>
    </location>
</feature>
<keyword evidence="1" id="KW-0812">Transmembrane</keyword>
<evidence type="ECO:0000313" key="2">
    <source>
        <dbReference type="EMBL" id="SVD80111.1"/>
    </source>
</evidence>
<sequence length="87" mass="10303">MKLKRNNGRFLVWVMFASLWWVIGTGYLVLLWEEGEWSVGRVTTEEKFWIIFLSYFPPLLLLGIWKIATWVIGGFKNEKEDVPPNLK</sequence>
<organism evidence="2">
    <name type="scientific">marine metagenome</name>
    <dbReference type="NCBI Taxonomy" id="408172"/>
    <lineage>
        <taxon>unclassified sequences</taxon>
        <taxon>metagenomes</taxon>
        <taxon>ecological metagenomes</taxon>
    </lineage>
</organism>